<protein>
    <submittedName>
        <fullName evidence="1">Uncharacterized protein</fullName>
    </submittedName>
</protein>
<reference evidence="1 2" key="1">
    <citation type="submission" date="2020-11" db="EMBL/GenBank/DDBJ databases">
        <title>A novel isolate from a Black sea contaminated sediment with potential to produce alkanes: Plantactinospora alkalitolerans sp. nov.</title>
        <authorList>
            <person name="Carro L."/>
            <person name="Veyisoglu A."/>
            <person name="Guven K."/>
            <person name="Schumann P."/>
            <person name="Klenk H.-P."/>
            <person name="Sahin N."/>
        </authorList>
    </citation>
    <scope>NUCLEOTIDE SEQUENCE [LARGE SCALE GENOMIC DNA]</scope>
    <source>
        <strain evidence="1 2">S1510</strain>
    </source>
</reference>
<proteinExistence type="predicted"/>
<evidence type="ECO:0000313" key="1">
    <source>
        <dbReference type="EMBL" id="MBF9134440.1"/>
    </source>
</evidence>
<keyword evidence="2" id="KW-1185">Reference proteome</keyword>
<accession>A0ABS0H7J3</accession>
<organism evidence="1 2">
    <name type="scientific">Plantactinospora alkalitolerans</name>
    <dbReference type="NCBI Taxonomy" id="2789879"/>
    <lineage>
        <taxon>Bacteria</taxon>
        <taxon>Bacillati</taxon>
        <taxon>Actinomycetota</taxon>
        <taxon>Actinomycetes</taxon>
        <taxon>Micromonosporales</taxon>
        <taxon>Micromonosporaceae</taxon>
        <taxon>Plantactinospora</taxon>
    </lineage>
</organism>
<name>A0ABS0H7J3_9ACTN</name>
<evidence type="ECO:0000313" key="2">
    <source>
        <dbReference type="Proteomes" id="UP000638560"/>
    </source>
</evidence>
<dbReference type="Proteomes" id="UP000638560">
    <property type="component" value="Unassembled WGS sequence"/>
</dbReference>
<comment type="caution">
    <text evidence="1">The sequence shown here is derived from an EMBL/GenBank/DDBJ whole genome shotgun (WGS) entry which is preliminary data.</text>
</comment>
<dbReference type="RefSeq" id="WP_196205923.1">
    <property type="nucleotide sequence ID" value="NZ_JADPUN010000345.1"/>
</dbReference>
<gene>
    <name evidence="1" type="ORF">I0C86_36755</name>
</gene>
<sequence>MAISLVIAFGIFGWHVGRLAAPTVVEWQINIIDARSDAPEQPRLPEPLVRR</sequence>
<dbReference type="EMBL" id="JADPUN010000345">
    <property type="protein sequence ID" value="MBF9134440.1"/>
    <property type="molecule type" value="Genomic_DNA"/>
</dbReference>